<dbReference type="RefSeq" id="WP_254034564.1">
    <property type="nucleotide sequence ID" value="NZ_LR882950.1"/>
</dbReference>
<dbReference type="GO" id="GO:0016787">
    <property type="term" value="F:hydrolase activity"/>
    <property type="evidence" value="ECO:0007669"/>
    <property type="project" value="InterPro"/>
</dbReference>
<sequence length="908" mass="104154">MKPEAQARQKIDQLLTDAGWQVQDYEQINLSAGLGIAVREYHLNSGFADYLLFINRKAVGIIEAKPVGFALSGVELQSDKYSFNLPKTLSCHQKPLPFIYESTGGETYFRDSRDPDYRSRSVFAFHKPETLQEWLGQPDTLRSRLQQLPIIDTEDLRDCQKEALAGLFNSLKENRPRALIQMATGVGKTYTAVSFIYWLIKIAGAKRILFLVDRKNLGEQTEKEFQQYVTPDDGRKFTELYNVQLLSSNTIAPVNKVCITTIQRLYSMLRGDAEFEAENEETSQFNDNEENQNPKDVVYNSKIPLETFDFIITDECHRSIYHLWRQVLEYFDGFIIGLTATPSIQTFGFFNQNLVMEYPHERAVADGVNVGYEVYRIKTQITEQGSTIQAGFYVDKRNRQTRAVRWQQLDEDVSYAGKELDRSVVAIDQIRTVIRTFKERLFTEIFPNRTDVPKTLIFAKDDSHAEDIVRIIREEFGKGNEFCKKITYRTTGEKTQDLIASFRNSYYPRIAVTVDMISTGTDIKPLECLIFMRDVKSRIYFEQMKGRGTRTINPTDFQAVTPGADVKEQFIIVDAVGVCESDKTDSRPLERKRSVPFHQLLQNVATDVRDEDTLMSLAGRLAKLEKKLNDDERTELKNAAGGKSIQKVTRDLLEAVNPDVQIEQAVKQFQTLTPTEAQQQQATEVLINQACQPFDNPQFRNLLREIKTKNEQIVDTLSQDVVLFAGFDTAARDKAKATVQSFREFVEANKDEITALQILYNQPYGQRRLTYEQIKQLANALERPPRSLTPEKLWQAYSQLEADKVRGAGVQKLLTDIISLVRFAMGETETLEPFAVIIEEKFQQWLMGKTFSSEQVRWLEKIKEHIITSVRIDVEDLQEMPQEAFQGVQLFGNDLMNILDELNEVLAA</sequence>
<dbReference type="PROSITE" id="PS51192">
    <property type="entry name" value="HELICASE_ATP_BIND_1"/>
    <property type="match status" value="1"/>
</dbReference>
<name>A0A1J1JGI7_PLAAG</name>
<proteinExistence type="predicted"/>
<dbReference type="SUPFAM" id="SSF52540">
    <property type="entry name" value="P-loop containing nucleoside triphosphate hydrolases"/>
    <property type="match status" value="2"/>
</dbReference>
<dbReference type="GO" id="GO:0003677">
    <property type="term" value="F:DNA binding"/>
    <property type="evidence" value="ECO:0007669"/>
    <property type="project" value="InterPro"/>
</dbReference>
<dbReference type="EMBL" id="LO018304">
    <property type="protein sequence ID" value="CUM60119.1"/>
    <property type="molecule type" value="Genomic_DNA"/>
</dbReference>
<dbReference type="Pfam" id="PF04851">
    <property type="entry name" value="ResIII"/>
    <property type="match status" value="1"/>
</dbReference>
<reference evidence="2" key="1">
    <citation type="submission" date="2015-09" db="EMBL/GenBank/DDBJ databases">
        <authorList>
            <person name="Jackson K.R."/>
            <person name="Lunt B.L."/>
            <person name="Fisher J.N.B."/>
            <person name="Gardner A.V."/>
            <person name="Bailey M.E."/>
            <person name="Deus L.M."/>
            <person name="Earl A.S."/>
            <person name="Gibby P.D."/>
            <person name="Hartmann K.A."/>
            <person name="Liu J.E."/>
            <person name="Manci A.M."/>
            <person name="Nielsen D.A."/>
            <person name="Solomon M.B."/>
            <person name="Breakwell D.P."/>
            <person name="Burnett S.H."/>
            <person name="Grose J.H."/>
        </authorList>
    </citation>
    <scope>NUCLEOTIDE SEQUENCE</scope>
    <source>
        <strain evidence="2">7805</strain>
    </source>
</reference>
<dbReference type="InterPro" id="IPR014001">
    <property type="entry name" value="Helicase_ATP-bd"/>
</dbReference>
<dbReference type="GO" id="GO:0005829">
    <property type="term" value="C:cytosol"/>
    <property type="evidence" value="ECO:0007669"/>
    <property type="project" value="TreeGrafter"/>
</dbReference>
<accession>A0A1J1JGI7</accession>
<dbReference type="InterPro" id="IPR006935">
    <property type="entry name" value="Helicase/UvrB_N"/>
</dbReference>
<evidence type="ECO:0000259" key="1">
    <source>
        <dbReference type="PROSITE" id="PS51192"/>
    </source>
</evidence>
<dbReference type="PANTHER" id="PTHR47396:SF1">
    <property type="entry name" value="ATP-DEPENDENT HELICASE IRC3-RELATED"/>
    <property type="match status" value="1"/>
</dbReference>
<dbReference type="CDD" id="cd18032">
    <property type="entry name" value="DEXHc_RE_I_III_res"/>
    <property type="match status" value="1"/>
</dbReference>
<dbReference type="Pfam" id="PF08463">
    <property type="entry name" value="EcoEI_R_C"/>
    <property type="match status" value="1"/>
</dbReference>
<dbReference type="AlphaFoldDB" id="A0A1J1JGI7"/>
<dbReference type="CDD" id="cd18799">
    <property type="entry name" value="SF2_C_EcoAI-like"/>
    <property type="match status" value="1"/>
</dbReference>
<evidence type="ECO:0000313" key="2">
    <source>
        <dbReference type="EMBL" id="CUM60119.1"/>
    </source>
</evidence>
<dbReference type="SMART" id="SM00487">
    <property type="entry name" value="DEXDc"/>
    <property type="match status" value="1"/>
</dbReference>
<dbReference type="Gene3D" id="3.40.50.300">
    <property type="entry name" value="P-loop containing nucleotide triphosphate hydrolases"/>
    <property type="match status" value="2"/>
</dbReference>
<dbReference type="REBASE" id="166963">
    <property type="entry name" value="Pag7805ORF2149P"/>
</dbReference>
<protein>
    <submittedName>
        <fullName evidence="2">Type I site-specific deoxyribonuclease</fullName>
    </submittedName>
</protein>
<dbReference type="GO" id="GO:0005524">
    <property type="term" value="F:ATP binding"/>
    <property type="evidence" value="ECO:0007669"/>
    <property type="project" value="InterPro"/>
</dbReference>
<organism evidence="2">
    <name type="scientific">Planktothrix agardhii</name>
    <name type="common">Oscillatoria agardhii</name>
    <dbReference type="NCBI Taxonomy" id="1160"/>
    <lineage>
        <taxon>Bacteria</taxon>
        <taxon>Bacillati</taxon>
        <taxon>Cyanobacteriota</taxon>
        <taxon>Cyanophyceae</taxon>
        <taxon>Oscillatoriophycideae</taxon>
        <taxon>Oscillatoriales</taxon>
        <taxon>Microcoleaceae</taxon>
        <taxon>Planktothrix</taxon>
    </lineage>
</organism>
<dbReference type="InterPro" id="IPR050742">
    <property type="entry name" value="Helicase_Restrict-Modif_Enz"/>
</dbReference>
<dbReference type="InterPro" id="IPR027417">
    <property type="entry name" value="P-loop_NTPase"/>
</dbReference>
<dbReference type="GO" id="GO:0006304">
    <property type="term" value="P:DNA modification"/>
    <property type="evidence" value="ECO:0007669"/>
    <property type="project" value="InterPro"/>
</dbReference>
<dbReference type="InterPro" id="IPR001650">
    <property type="entry name" value="Helicase_C-like"/>
</dbReference>
<gene>
    <name evidence="2" type="ORF">PLAM_2153</name>
</gene>
<dbReference type="PANTHER" id="PTHR47396">
    <property type="entry name" value="TYPE I RESTRICTION ENZYME ECOKI R PROTEIN"/>
    <property type="match status" value="1"/>
</dbReference>
<feature type="domain" description="Helicase ATP-binding" evidence="1">
    <location>
        <begin position="169"/>
        <end position="360"/>
    </location>
</feature>
<dbReference type="Pfam" id="PF00271">
    <property type="entry name" value="Helicase_C"/>
    <property type="match status" value="1"/>
</dbReference>
<dbReference type="InterPro" id="IPR013670">
    <property type="entry name" value="EcoEI_R_C_dom"/>
</dbReference>